<accession>A0A1Y6CUD7</accession>
<organism evidence="2 3">
    <name type="scientific">Methylomagnum ishizawai</name>
    <dbReference type="NCBI Taxonomy" id="1760988"/>
    <lineage>
        <taxon>Bacteria</taxon>
        <taxon>Pseudomonadati</taxon>
        <taxon>Pseudomonadota</taxon>
        <taxon>Gammaproteobacteria</taxon>
        <taxon>Methylococcales</taxon>
        <taxon>Methylococcaceae</taxon>
        <taxon>Methylomagnum</taxon>
    </lineage>
</organism>
<feature type="signal peptide" evidence="1">
    <location>
        <begin position="1"/>
        <end position="23"/>
    </location>
</feature>
<reference evidence="2 3" key="1">
    <citation type="submission" date="2016-12" db="EMBL/GenBank/DDBJ databases">
        <authorList>
            <person name="Song W.-J."/>
            <person name="Kurnit D.M."/>
        </authorList>
    </citation>
    <scope>NUCLEOTIDE SEQUENCE [LARGE SCALE GENOMIC DNA]</scope>
    <source>
        <strain evidence="2 3">175</strain>
    </source>
</reference>
<proteinExistence type="predicted"/>
<dbReference type="RefSeq" id="WP_085211433.1">
    <property type="nucleotide sequence ID" value="NZ_FXAM01000001.1"/>
</dbReference>
<evidence type="ECO:0000313" key="3">
    <source>
        <dbReference type="Proteomes" id="UP000192923"/>
    </source>
</evidence>
<keyword evidence="3" id="KW-1185">Reference proteome</keyword>
<feature type="chain" id="PRO_5012079809" evidence="1">
    <location>
        <begin position="24"/>
        <end position="197"/>
    </location>
</feature>
<protein>
    <submittedName>
        <fullName evidence="2">Uncharacterized protein</fullName>
    </submittedName>
</protein>
<name>A0A1Y6CUD7_9GAMM</name>
<evidence type="ECO:0000256" key="1">
    <source>
        <dbReference type="SAM" id="SignalP"/>
    </source>
</evidence>
<dbReference type="EMBL" id="FXAM01000001">
    <property type="protein sequence ID" value="SMF94238.1"/>
    <property type="molecule type" value="Genomic_DNA"/>
</dbReference>
<keyword evidence="1" id="KW-0732">Signal</keyword>
<dbReference type="Proteomes" id="UP000192923">
    <property type="component" value="Unassembled WGS sequence"/>
</dbReference>
<dbReference type="AlphaFoldDB" id="A0A1Y6CUD7"/>
<gene>
    <name evidence="2" type="ORF">SAMN02949497_1547</name>
</gene>
<sequence length="197" mass="19901">MKLNTIMMAGLILCVGLAREAGAQCSAVGGETSAGSGVCTLGEGNCWIRYTSTGSSLINALSGRFVCGTGTGASSTGSNTNGTPGAITGTWHEYHNANGNIIEQHSNTTADPADPDNSPIGTWAFVNIPGPGNPGATVKYTYGTLTMTYIVYGNTPSQGTSSSSTKLSFCTAANGTELVVANVFNGKPSGDISNCSP</sequence>
<evidence type="ECO:0000313" key="2">
    <source>
        <dbReference type="EMBL" id="SMF94238.1"/>
    </source>
</evidence>